<dbReference type="Proteomes" id="UP001146351">
    <property type="component" value="Unassembled WGS sequence"/>
</dbReference>
<keyword evidence="3" id="KW-1185">Reference proteome</keyword>
<evidence type="ECO:0000259" key="1">
    <source>
        <dbReference type="Pfam" id="PF19834"/>
    </source>
</evidence>
<dbReference type="Pfam" id="PF19834">
    <property type="entry name" value="DUF6314"/>
    <property type="match status" value="1"/>
</dbReference>
<name>A0A9W9LUM7_9EURO</name>
<reference evidence="2" key="2">
    <citation type="journal article" date="2023" name="IMA Fungus">
        <title>Comparative genomic study of the Penicillium genus elucidates a diverse pangenome and 15 lateral gene transfer events.</title>
        <authorList>
            <person name="Petersen C."/>
            <person name="Sorensen T."/>
            <person name="Nielsen M.R."/>
            <person name="Sondergaard T.E."/>
            <person name="Sorensen J.L."/>
            <person name="Fitzpatrick D.A."/>
            <person name="Frisvad J.C."/>
            <person name="Nielsen K.L."/>
        </authorList>
    </citation>
    <scope>NUCLEOTIDE SEQUENCE</scope>
    <source>
        <strain evidence="2">IBT 21917</strain>
    </source>
</reference>
<dbReference type="EMBL" id="JAPQKO010000002">
    <property type="protein sequence ID" value="KAJ5178718.1"/>
    <property type="molecule type" value="Genomic_DNA"/>
</dbReference>
<protein>
    <recommendedName>
        <fullName evidence="1">DUF6314 domain-containing protein</fullName>
    </recommendedName>
</protein>
<proteinExistence type="predicted"/>
<gene>
    <name evidence="2" type="ORF">N7492_001928</name>
</gene>
<sequence>MPAHFTPLAQPGMRWTKKYIWRLNSDEERISVWFVKVAPGPEEADYLFHNFEFIDPVEAPGADHVTPPTPPTVDEVSEAVEVVEARGSHLCINDMYRTAYAFRIRSDTGEVLSWASRHVVHGPKKDQDIINQYRREGTGAANEN</sequence>
<evidence type="ECO:0000313" key="3">
    <source>
        <dbReference type="Proteomes" id="UP001146351"/>
    </source>
</evidence>
<reference evidence="2" key="1">
    <citation type="submission" date="2022-11" db="EMBL/GenBank/DDBJ databases">
        <authorList>
            <person name="Petersen C."/>
        </authorList>
    </citation>
    <scope>NUCLEOTIDE SEQUENCE</scope>
    <source>
        <strain evidence="2">IBT 21917</strain>
    </source>
</reference>
<dbReference type="InterPro" id="IPR045632">
    <property type="entry name" value="DUF6314"/>
</dbReference>
<dbReference type="AlphaFoldDB" id="A0A9W9LUM7"/>
<comment type="caution">
    <text evidence="2">The sequence shown here is derived from an EMBL/GenBank/DDBJ whole genome shotgun (WGS) entry which is preliminary data.</text>
</comment>
<accession>A0A9W9LUM7</accession>
<organism evidence="2 3">
    <name type="scientific">Penicillium capsulatum</name>
    <dbReference type="NCBI Taxonomy" id="69766"/>
    <lineage>
        <taxon>Eukaryota</taxon>
        <taxon>Fungi</taxon>
        <taxon>Dikarya</taxon>
        <taxon>Ascomycota</taxon>
        <taxon>Pezizomycotina</taxon>
        <taxon>Eurotiomycetes</taxon>
        <taxon>Eurotiomycetidae</taxon>
        <taxon>Eurotiales</taxon>
        <taxon>Aspergillaceae</taxon>
        <taxon>Penicillium</taxon>
    </lineage>
</organism>
<dbReference type="OrthoDB" id="66881at2759"/>
<evidence type="ECO:0000313" key="2">
    <source>
        <dbReference type="EMBL" id="KAJ5178718.1"/>
    </source>
</evidence>
<feature type="domain" description="DUF6314" evidence="1">
    <location>
        <begin position="82"/>
        <end position="135"/>
    </location>
</feature>